<feature type="zinc finger region" description="C3H1-type" evidence="6">
    <location>
        <begin position="6"/>
        <end position="32"/>
    </location>
</feature>
<evidence type="ECO:0000256" key="6">
    <source>
        <dbReference type="PROSITE-ProRule" id="PRU00723"/>
    </source>
</evidence>
<dbReference type="GO" id="GO:0003723">
    <property type="term" value="F:RNA binding"/>
    <property type="evidence" value="ECO:0007669"/>
    <property type="project" value="TreeGrafter"/>
</dbReference>
<dbReference type="InterPro" id="IPR000571">
    <property type="entry name" value="Znf_CCCH"/>
</dbReference>
<dbReference type="GO" id="GO:0005737">
    <property type="term" value="C:cytoplasm"/>
    <property type="evidence" value="ECO:0007669"/>
    <property type="project" value="TreeGrafter"/>
</dbReference>
<reference evidence="8" key="3">
    <citation type="submission" date="2025-09" db="UniProtKB">
        <authorList>
            <consortium name="Ensembl"/>
        </authorList>
    </citation>
    <scope>IDENTIFICATION</scope>
</reference>
<proteinExistence type="inferred from homology"/>
<keyword evidence="3 6" id="KW-0863">Zinc-finger</keyword>
<organism evidence="8 9">
    <name type="scientific">Ciona savignyi</name>
    <name type="common">Pacific transparent sea squirt</name>
    <dbReference type="NCBI Taxonomy" id="51511"/>
    <lineage>
        <taxon>Eukaryota</taxon>
        <taxon>Metazoa</taxon>
        <taxon>Chordata</taxon>
        <taxon>Tunicata</taxon>
        <taxon>Ascidiacea</taxon>
        <taxon>Phlebobranchia</taxon>
        <taxon>Cionidae</taxon>
        <taxon>Ciona</taxon>
    </lineage>
</organism>
<comment type="similarity">
    <text evidence="5">Belongs to the muscleblind family.</text>
</comment>
<dbReference type="GO" id="GO:0008270">
    <property type="term" value="F:zinc ion binding"/>
    <property type="evidence" value="ECO:0007669"/>
    <property type="project" value="UniProtKB-KW"/>
</dbReference>
<dbReference type="HOGENOM" id="CLU_2966838_0_0_1"/>
<evidence type="ECO:0000313" key="8">
    <source>
        <dbReference type="Ensembl" id="ENSCSAVP00000020010.1"/>
    </source>
</evidence>
<protein>
    <recommendedName>
        <fullName evidence="7">C3H1-type domain-containing protein</fullName>
    </recommendedName>
</protein>
<dbReference type="InterPro" id="IPR054429">
    <property type="entry name" value="Znf-CCCH_Muscleblind-like"/>
</dbReference>
<dbReference type="GO" id="GO:0005654">
    <property type="term" value="C:nucleoplasm"/>
    <property type="evidence" value="ECO:0007669"/>
    <property type="project" value="TreeGrafter"/>
</dbReference>
<dbReference type="GO" id="GO:0043484">
    <property type="term" value="P:regulation of RNA splicing"/>
    <property type="evidence" value="ECO:0007669"/>
    <property type="project" value="TreeGrafter"/>
</dbReference>
<dbReference type="STRING" id="51511.ENSCSAVP00000020010"/>
<reference evidence="9" key="1">
    <citation type="submission" date="2003-08" db="EMBL/GenBank/DDBJ databases">
        <authorList>
            <person name="Birren B."/>
            <person name="Nusbaum C."/>
            <person name="Abebe A."/>
            <person name="Abouelleil A."/>
            <person name="Adekoya E."/>
            <person name="Ait-zahra M."/>
            <person name="Allen N."/>
            <person name="Allen T."/>
            <person name="An P."/>
            <person name="Anderson M."/>
            <person name="Anderson S."/>
            <person name="Arachchi H."/>
            <person name="Armbruster J."/>
            <person name="Bachantsang P."/>
            <person name="Baldwin J."/>
            <person name="Barry A."/>
            <person name="Bayul T."/>
            <person name="Blitshsteyn B."/>
            <person name="Bloom T."/>
            <person name="Blye J."/>
            <person name="Boguslavskiy L."/>
            <person name="Borowsky M."/>
            <person name="Boukhgalter B."/>
            <person name="Brunache A."/>
            <person name="Butler J."/>
            <person name="Calixte N."/>
            <person name="Calvo S."/>
            <person name="Camarata J."/>
            <person name="Campo K."/>
            <person name="Chang J."/>
            <person name="Cheshatsang Y."/>
            <person name="Citroen M."/>
            <person name="Collymore A."/>
            <person name="Considine T."/>
            <person name="Cook A."/>
            <person name="Cooke P."/>
            <person name="Corum B."/>
            <person name="Cuomo C."/>
            <person name="David R."/>
            <person name="Dawoe T."/>
            <person name="Degray S."/>
            <person name="Dodge S."/>
            <person name="Dooley K."/>
            <person name="Dorje P."/>
            <person name="Dorjee K."/>
            <person name="Dorris L."/>
            <person name="Duffey N."/>
            <person name="Dupes A."/>
            <person name="Elkins T."/>
            <person name="Engels R."/>
            <person name="Erickson J."/>
            <person name="Farina A."/>
            <person name="Faro S."/>
            <person name="Ferreira P."/>
            <person name="Fischer H."/>
            <person name="Fitzgerald M."/>
            <person name="Foley K."/>
            <person name="Gage D."/>
            <person name="Galagan J."/>
            <person name="Gearin G."/>
            <person name="Gnerre S."/>
            <person name="Gnirke A."/>
            <person name="Goyette A."/>
            <person name="Graham J."/>
            <person name="Grandbois E."/>
            <person name="Gyaltsen K."/>
            <person name="Hafez N."/>
            <person name="Hagopian D."/>
            <person name="Hagos B."/>
            <person name="Hall J."/>
            <person name="Hatcher B."/>
            <person name="Heller A."/>
            <person name="Higgins H."/>
            <person name="Honan T."/>
            <person name="Horn A."/>
            <person name="Houde N."/>
            <person name="Hughes L."/>
            <person name="Hulme W."/>
            <person name="Husby E."/>
            <person name="Iliev I."/>
            <person name="Jaffe D."/>
            <person name="Jones C."/>
            <person name="Kamal M."/>
            <person name="Kamat A."/>
            <person name="Kamvysselis M."/>
            <person name="Karlsson E."/>
            <person name="Kells C."/>
            <person name="Kieu A."/>
            <person name="Kisner P."/>
            <person name="Kodira C."/>
            <person name="Kulbokas E."/>
            <person name="Labutti K."/>
            <person name="Lama D."/>
            <person name="Landers T."/>
            <person name="Leger J."/>
            <person name="Levine S."/>
            <person name="Lewis D."/>
            <person name="Lewis T."/>
            <person name="Lindblad-toh K."/>
            <person name="Liu X."/>
            <person name="Lokyitsang T."/>
            <person name="Lokyitsang Y."/>
            <person name="Lucien O."/>
            <person name="Lui A."/>
            <person name="Ma L.J."/>
            <person name="Mabbitt R."/>
            <person name="Macdonald J."/>
            <person name="Maclean C."/>
            <person name="Major J."/>
            <person name="Manning J."/>
            <person name="Marabella R."/>
            <person name="Maru K."/>
            <person name="Matthews C."/>
            <person name="Mauceli E."/>
            <person name="Mccarthy M."/>
            <person name="Mcdonough S."/>
            <person name="Mcghee T."/>
            <person name="Meldrim J."/>
            <person name="Meneus L."/>
            <person name="Mesirov J."/>
            <person name="Mihalev A."/>
            <person name="Mihova T."/>
            <person name="Mikkelsen T."/>
            <person name="Mlenga V."/>
            <person name="Moru K."/>
            <person name="Mozes J."/>
            <person name="Mulrain L."/>
            <person name="Munson G."/>
            <person name="Naylor J."/>
            <person name="Newes C."/>
            <person name="Nguyen C."/>
            <person name="Nguyen N."/>
            <person name="Nguyen T."/>
            <person name="Nicol R."/>
            <person name="Nielsen C."/>
            <person name="Nizzari M."/>
            <person name="Norbu C."/>
            <person name="Norbu N."/>
            <person name="O'donnell P."/>
            <person name="Okoawo O."/>
            <person name="O'leary S."/>
            <person name="Omotosho B."/>
            <person name="O'neill K."/>
            <person name="Osman S."/>
            <person name="Parker S."/>
            <person name="Perrin D."/>
            <person name="Phunkhang P."/>
            <person name="Piqani B."/>
            <person name="Purcell S."/>
            <person name="Rachupka T."/>
            <person name="Ramasamy U."/>
            <person name="Rameau R."/>
            <person name="Ray V."/>
            <person name="Raymond C."/>
            <person name="Retta R."/>
            <person name="Richardson S."/>
            <person name="Rise C."/>
            <person name="Rodriguez J."/>
            <person name="Rogers J."/>
            <person name="Rogov P."/>
            <person name="Rutman M."/>
            <person name="Schupbach R."/>
            <person name="Seaman C."/>
            <person name="Settipalli S."/>
            <person name="Sharpe T."/>
            <person name="Sheridan J."/>
            <person name="Sherpa N."/>
            <person name="Shi J."/>
            <person name="Smirnov S."/>
            <person name="Smith C."/>
            <person name="Sougnez C."/>
            <person name="Spencer B."/>
            <person name="Stalker J."/>
            <person name="Stange-thomann N."/>
            <person name="Stavropoulos S."/>
            <person name="Stetson K."/>
            <person name="Stone C."/>
            <person name="Stone S."/>
            <person name="Stubbs M."/>
            <person name="Talamas J."/>
            <person name="Tchuinga P."/>
            <person name="Tenzing P."/>
            <person name="Tesfaye S."/>
            <person name="Theodore J."/>
            <person name="Thoulutsang Y."/>
            <person name="Topham K."/>
            <person name="Towey S."/>
            <person name="Tsamla T."/>
            <person name="Tsomo N."/>
            <person name="Vallee D."/>
            <person name="Vassiliev H."/>
            <person name="Venkataraman V."/>
            <person name="Vinson J."/>
            <person name="Vo A."/>
            <person name="Wade C."/>
            <person name="Wang S."/>
            <person name="Wangchuk T."/>
            <person name="Wangdi T."/>
            <person name="Whittaker C."/>
            <person name="Wilkinson J."/>
            <person name="Wu Y."/>
            <person name="Wyman D."/>
            <person name="Yadav S."/>
            <person name="Yang S."/>
            <person name="Yang X."/>
            <person name="Yeager S."/>
            <person name="Yee E."/>
            <person name="Young G."/>
            <person name="Zainoun J."/>
            <person name="Zembeck L."/>
            <person name="Zimmer A."/>
            <person name="Zody M."/>
            <person name="Lander E."/>
        </authorList>
    </citation>
    <scope>NUCLEOTIDE SEQUENCE [LARGE SCALE GENOMIC DNA]</scope>
</reference>
<dbReference type="Pfam" id="PF22628">
    <property type="entry name" value="zf-CCCH_10"/>
    <property type="match status" value="1"/>
</dbReference>
<sequence>MIDITDNTVTVCMDCIKGRCTREKCKYFHPPSHLQAKIRAAQNPGTAYMPQLAAVGSTA</sequence>
<dbReference type="Ensembl" id="ENSCSAVT00000020224.1">
    <property type="protein sequence ID" value="ENSCSAVP00000020010.1"/>
    <property type="gene ID" value="ENSCSAVG00000011745.1"/>
</dbReference>
<dbReference type="PANTHER" id="PTHR12675">
    <property type="entry name" value="MUSCLEBLIND-LIKE PROTEIN"/>
    <property type="match status" value="1"/>
</dbReference>
<evidence type="ECO:0000256" key="1">
    <source>
        <dbReference type="ARBA" id="ARBA00022723"/>
    </source>
</evidence>
<keyword evidence="9" id="KW-1185">Reference proteome</keyword>
<evidence type="ECO:0000256" key="4">
    <source>
        <dbReference type="ARBA" id="ARBA00022833"/>
    </source>
</evidence>
<dbReference type="eggNOG" id="KOG2494">
    <property type="taxonomic scope" value="Eukaryota"/>
</dbReference>
<accession>H2ZQZ4</accession>
<keyword evidence="4 6" id="KW-0862">Zinc</keyword>
<keyword evidence="1 6" id="KW-0479">Metal-binding</keyword>
<feature type="domain" description="C3H1-type" evidence="7">
    <location>
        <begin position="6"/>
        <end position="32"/>
    </location>
</feature>
<dbReference type="AlphaFoldDB" id="H2ZQZ4"/>
<reference evidence="8" key="2">
    <citation type="submission" date="2025-08" db="UniProtKB">
        <authorList>
            <consortium name="Ensembl"/>
        </authorList>
    </citation>
    <scope>IDENTIFICATION</scope>
</reference>
<name>H2ZQZ4_CIOSA</name>
<keyword evidence="2" id="KW-0677">Repeat</keyword>
<dbReference type="Gene3D" id="3.30.1370.210">
    <property type="match status" value="1"/>
</dbReference>
<evidence type="ECO:0000256" key="5">
    <source>
        <dbReference type="ARBA" id="ARBA00038226"/>
    </source>
</evidence>
<dbReference type="InParanoid" id="H2ZQZ4"/>
<evidence type="ECO:0000256" key="2">
    <source>
        <dbReference type="ARBA" id="ARBA00022737"/>
    </source>
</evidence>
<dbReference type="PROSITE" id="PS50103">
    <property type="entry name" value="ZF_C3H1"/>
    <property type="match status" value="1"/>
</dbReference>
<dbReference type="Proteomes" id="UP000007875">
    <property type="component" value="Unassembled WGS sequence"/>
</dbReference>
<dbReference type="PANTHER" id="PTHR12675:SF12">
    <property type="entry name" value="PROTEIN MUSCLEBLIND"/>
    <property type="match status" value="1"/>
</dbReference>
<evidence type="ECO:0000256" key="3">
    <source>
        <dbReference type="ARBA" id="ARBA00022771"/>
    </source>
</evidence>
<evidence type="ECO:0000313" key="9">
    <source>
        <dbReference type="Proteomes" id="UP000007875"/>
    </source>
</evidence>
<evidence type="ECO:0000259" key="7">
    <source>
        <dbReference type="PROSITE" id="PS50103"/>
    </source>
</evidence>